<sequence>MTSPHDPAPGVPRSPWFSRQSPALQPAAYLVPVRPSGDLGAPIYEQMVAEFGDPFSPLGPIRARYLHRPLGRPVGG</sequence>
<comment type="caution">
    <text evidence="1">The sequence shown here is derived from an EMBL/GenBank/DDBJ whole genome shotgun (WGS) entry which is preliminary data.</text>
</comment>
<organism evidence="1 2">
    <name type="scientific">Kitasatospora xanthocidica</name>
    <dbReference type="NCBI Taxonomy" id="83382"/>
    <lineage>
        <taxon>Bacteria</taxon>
        <taxon>Bacillati</taxon>
        <taxon>Actinomycetota</taxon>
        <taxon>Actinomycetes</taxon>
        <taxon>Kitasatosporales</taxon>
        <taxon>Streptomycetaceae</taxon>
        <taxon>Kitasatospora</taxon>
    </lineage>
</organism>
<gene>
    <name evidence="1" type="ORF">DR950_33725</name>
</gene>
<dbReference type="RefSeq" id="WP_117490250.1">
    <property type="nucleotide sequence ID" value="NZ_QVIG01000001.1"/>
</dbReference>
<dbReference type="Proteomes" id="UP000263377">
    <property type="component" value="Unassembled WGS sequence"/>
</dbReference>
<dbReference type="AlphaFoldDB" id="A0A373A1L5"/>
<evidence type="ECO:0000313" key="1">
    <source>
        <dbReference type="EMBL" id="RGD62046.1"/>
    </source>
</evidence>
<reference evidence="1 2" key="1">
    <citation type="submission" date="2018-08" db="EMBL/GenBank/DDBJ databases">
        <title>Diversity &amp; Physiological Properties of Lignin-Decomposing Actinobacteria from Soil.</title>
        <authorList>
            <person name="Roh S.G."/>
            <person name="Kim S.B."/>
        </authorList>
    </citation>
    <scope>NUCLEOTIDE SEQUENCE [LARGE SCALE GENOMIC DNA]</scope>
    <source>
        <strain evidence="1 2">MMS17-GH009</strain>
    </source>
</reference>
<protein>
    <submittedName>
        <fullName evidence="1">Uncharacterized protein</fullName>
    </submittedName>
</protein>
<name>A0A373A1L5_9ACTN</name>
<keyword evidence="2" id="KW-1185">Reference proteome</keyword>
<evidence type="ECO:0000313" key="2">
    <source>
        <dbReference type="Proteomes" id="UP000263377"/>
    </source>
</evidence>
<proteinExistence type="predicted"/>
<dbReference type="EMBL" id="QVIG01000001">
    <property type="protein sequence ID" value="RGD62046.1"/>
    <property type="molecule type" value="Genomic_DNA"/>
</dbReference>
<accession>A0A373A1L5</accession>